<dbReference type="InterPro" id="IPR020830">
    <property type="entry name" value="GlycerAld_3-P_DH_AS"/>
</dbReference>
<dbReference type="NCBIfam" id="NF003251">
    <property type="entry name" value="PRK04207.1"/>
    <property type="match status" value="1"/>
</dbReference>
<proteinExistence type="inferred from homology"/>
<feature type="domain" description="Glyceraldehyde 3-phosphate dehydrogenase NAD(P) binding" evidence="13">
    <location>
        <begin position="2"/>
        <end position="139"/>
    </location>
</feature>
<dbReference type="CDD" id="cd18127">
    <property type="entry name" value="GAPDH_II_C"/>
    <property type="match status" value="1"/>
</dbReference>
<dbReference type="Gene3D" id="3.40.50.720">
    <property type="entry name" value="NAD(P)-binding Rossmann-like Domain"/>
    <property type="match status" value="1"/>
</dbReference>
<dbReference type="Proteomes" id="UP000317158">
    <property type="component" value="Unassembled WGS sequence"/>
</dbReference>
<keyword evidence="4 10" id="KW-0521">NADP</keyword>
<evidence type="ECO:0000256" key="10">
    <source>
        <dbReference type="HAMAP-Rule" id="MF_00559"/>
    </source>
</evidence>
<name>A0A520KSC2_METT2</name>
<comment type="subcellular location">
    <subcellularLocation>
        <location evidence="10 12">Cytoplasm</location>
    </subcellularLocation>
</comment>
<dbReference type="SMART" id="SM00846">
    <property type="entry name" value="Gp_dh_N"/>
    <property type="match status" value="1"/>
</dbReference>
<evidence type="ECO:0000313" key="14">
    <source>
        <dbReference type="EMBL" id="RZN64647.1"/>
    </source>
</evidence>
<dbReference type="PROSITE" id="PS00071">
    <property type="entry name" value="GAPDH"/>
    <property type="match status" value="1"/>
</dbReference>
<feature type="binding site" evidence="10">
    <location>
        <position position="109"/>
    </location>
    <ligand>
        <name>NAD(+)</name>
        <dbReference type="ChEBI" id="CHEBI:57540"/>
    </ligand>
</feature>
<dbReference type="EMBL" id="RXIF01000006">
    <property type="protein sequence ID" value="RZN64647.1"/>
    <property type="molecule type" value="Genomic_DNA"/>
</dbReference>
<dbReference type="HAMAP" id="MF_00559">
    <property type="entry name" value="G3P_dehdrog_arch"/>
    <property type="match status" value="1"/>
</dbReference>
<evidence type="ECO:0000256" key="6">
    <source>
        <dbReference type="ARBA" id="ARBA00023027"/>
    </source>
</evidence>
<evidence type="ECO:0000256" key="4">
    <source>
        <dbReference type="ARBA" id="ARBA00022857"/>
    </source>
</evidence>
<dbReference type="GO" id="GO:0009089">
    <property type="term" value="P:lysine biosynthetic process via diaminopimelate"/>
    <property type="evidence" value="ECO:0007669"/>
    <property type="project" value="InterPro"/>
</dbReference>
<evidence type="ECO:0000256" key="3">
    <source>
        <dbReference type="ARBA" id="ARBA00011881"/>
    </source>
</evidence>
<evidence type="ECO:0000256" key="9">
    <source>
        <dbReference type="ARBA" id="ARBA00048853"/>
    </source>
</evidence>
<evidence type="ECO:0000256" key="7">
    <source>
        <dbReference type="ARBA" id="ARBA00023152"/>
    </source>
</evidence>
<evidence type="ECO:0000313" key="15">
    <source>
        <dbReference type="Proteomes" id="UP000317158"/>
    </source>
</evidence>
<evidence type="ECO:0000256" key="5">
    <source>
        <dbReference type="ARBA" id="ARBA00023002"/>
    </source>
</evidence>
<dbReference type="InterPro" id="IPR020828">
    <property type="entry name" value="GlycerAld_3-P_DH_NAD(P)-bd"/>
</dbReference>
<dbReference type="GO" id="GO:0006096">
    <property type="term" value="P:glycolytic process"/>
    <property type="evidence" value="ECO:0007669"/>
    <property type="project" value="UniProtKB-UniRule"/>
</dbReference>
<dbReference type="EC" id="1.2.1.59" evidence="10 12"/>
<gene>
    <name evidence="10" type="primary">gap</name>
    <name evidence="14" type="ORF">EF806_04020</name>
</gene>
<evidence type="ECO:0000256" key="11">
    <source>
        <dbReference type="PIRSR" id="PIRSR000149-1"/>
    </source>
</evidence>
<evidence type="ECO:0000256" key="1">
    <source>
        <dbReference type="ARBA" id="ARBA00004869"/>
    </source>
</evidence>
<dbReference type="InterPro" id="IPR000846">
    <property type="entry name" value="DapB_N"/>
</dbReference>
<comment type="subunit">
    <text evidence="3 10 12">Homotetramer.</text>
</comment>
<comment type="catalytic activity">
    <reaction evidence="9 10 12">
        <text>D-glyceraldehyde 3-phosphate + phosphate + NAD(+) = (2R)-3-phospho-glyceroyl phosphate + NADH + H(+)</text>
        <dbReference type="Rhea" id="RHEA:10300"/>
        <dbReference type="ChEBI" id="CHEBI:15378"/>
        <dbReference type="ChEBI" id="CHEBI:43474"/>
        <dbReference type="ChEBI" id="CHEBI:57540"/>
        <dbReference type="ChEBI" id="CHEBI:57604"/>
        <dbReference type="ChEBI" id="CHEBI:57945"/>
        <dbReference type="ChEBI" id="CHEBI:59776"/>
        <dbReference type="EC" id="1.2.1.59"/>
    </reaction>
</comment>
<dbReference type="SUPFAM" id="SSF55347">
    <property type="entry name" value="Glyceraldehyde-3-phosphate dehydrogenase-like, C-terminal domain"/>
    <property type="match status" value="1"/>
</dbReference>
<organism evidence="14 15">
    <name type="scientific">Methanoliparum thermophilum</name>
    <dbReference type="NCBI Taxonomy" id="2491083"/>
    <lineage>
        <taxon>Archaea</taxon>
        <taxon>Methanobacteriati</taxon>
        <taxon>Methanobacteriota</taxon>
        <taxon>Candidatus Methanoliparia</taxon>
        <taxon>Candidatus Methanoliparales</taxon>
        <taxon>Candidatus Methanoliparaceae</taxon>
        <taxon>Candidatus Methanoliparum</taxon>
    </lineage>
</organism>
<dbReference type="AlphaFoldDB" id="A0A520KSC2"/>
<protein>
    <recommendedName>
        <fullName evidence="10 12">Glyceraldehyde-3-phosphate dehydrogenase</fullName>
        <shortName evidence="10">GAPDH</shortName>
        <ecNumber evidence="10 12">1.2.1.59</ecNumber>
    </recommendedName>
    <alternativeName>
        <fullName evidence="10">NAD(P)-dependent glyceraldehyde-3-phosphate dehydrogenase</fullName>
    </alternativeName>
</protein>
<dbReference type="InterPro" id="IPR020829">
    <property type="entry name" value="GlycerAld_3-P_DH_cat"/>
</dbReference>
<dbReference type="GO" id="GO:0005737">
    <property type="term" value="C:cytoplasm"/>
    <property type="evidence" value="ECO:0007669"/>
    <property type="project" value="UniProtKB-SubCell"/>
</dbReference>
<reference evidence="14 15" key="1">
    <citation type="journal article" date="2019" name="Nat. Microbiol.">
        <title>Wide diversity of methane and short-chain alkane metabolisms in uncultured archaea.</title>
        <authorList>
            <person name="Borrel G."/>
            <person name="Adam P.S."/>
            <person name="McKay L.J."/>
            <person name="Chen L.X."/>
            <person name="Sierra-Garcia I.N."/>
            <person name="Sieber C.M."/>
            <person name="Letourneur Q."/>
            <person name="Ghozlane A."/>
            <person name="Andersen G.L."/>
            <person name="Li W.J."/>
            <person name="Hallam S.J."/>
            <person name="Muyzer G."/>
            <person name="de Oliveira V.M."/>
            <person name="Inskeep W.P."/>
            <person name="Banfield J.F."/>
            <person name="Gribaldo S."/>
        </authorList>
    </citation>
    <scope>NUCLEOTIDE SEQUENCE [LARGE SCALE GENOMIC DNA]</scope>
    <source>
        <strain evidence="14">NM1a</strain>
    </source>
</reference>
<feature type="binding site" evidence="10">
    <location>
        <position position="167"/>
    </location>
    <ligand>
        <name>NAD(+)</name>
        <dbReference type="ChEBI" id="CHEBI:57540"/>
    </ligand>
</feature>
<dbReference type="InterPro" id="IPR020831">
    <property type="entry name" value="GlycerAld/Erythrose_P_DH"/>
</dbReference>
<evidence type="ECO:0000256" key="2">
    <source>
        <dbReference type="ARBA" id="ARBA00007406"/>
    </source>
</evidence>
<comment type="caution">
    <text evidence="14">The sequence shown here is derived from an EMBL/GenBank/DDBJ whole genome shotgun (WGS) entry which is preliminary data.</text>
</comment>
<keyword evidence="6 10" id="KW-0520">NAD</keyword>
<dbReference type="UniPathway" id="UPA00109">
    <property type="reaction ID" value="UER00184"/>
</dbReference>
<feature type="binding site" evidence="10">
    <location>
        <begin position="138"/>
        <end position="140"/>
    </location>
    <ligand>
        <name>D-glyceraldehyde 3-phosphate</name>
        <dbReference type="ChEBI" id="CHEBI:59776"/>
    </ligand>
</feature>
<dbReference type="GO" id="GO:0050661">
    <property type="term" value="F:NADP binding"/>
    <property type="evidence" value="ECO:0007669"/>
    <property type="project" value="UniProtKB-UniRule"/>
</dbReference>
<feature type="active site" description="Nucleophile" evidence="10 11">
    <location>
        <position position="139"/>
    </location>
</feature>
<dbReference type="InterPro" id="IPR036291">
    <property type="entry name" value="NAD(P)-bd_dom_sf"/>
</dbReference>
<feature type="binding site" evidence="10">
    <location>
        <begin position="11"/>
        <end position="12"/>
    </location>
    <ligand>
        <name>NAD(+)</name>
        <dbReference type="ChEBI" id="CHEBI:57540"/>
    </ligand>
</feature>
<dbReference type="Pfam" id="PF02800">
    <property type="entry name" value="Gp_dh_C"/>
    <property type="match status" value="1"/>
</dbReference>
<dbReference type="InterPro" id="IPR006436">
    <property type="entry name" value="Glyceraldehyde-3-P_DH_2_arc"/>
</dbReference>
<feature type="binding site" evidence="10">
    <location>
        <position position="300"/>
    </location>
    <ligand>
        <name>NAD(+)</name>
        <dbReference type="ChEBI" id="CHEBI:57540"/>
    </ligand>
</feature>
<dbReference type="GO" id="GO:0008839">
    <property type="term" value="F:4-hydroxy-tetrahydrodipicolinate reductase"/>
    <property type="evidence" value="ECO:0007669"/>
    <property type="project" value="InterPro"/>
</dbReference>
<dbReference type="PIRSF" id="PIRSF000149">
    <property type="entry name" value="GAP_DH"/>
    <property type="match status" value="1"/>
</dbReference>
<comment type="catalytic activity">
    <reaction evidence="8 10 12">
        <text>D-glyceraldehyde 3-phosphate + phosphate + NADP(+) = (2R)-3-phospho-glyceroyl phosphate + NADPH + H(+)</text>
        <dbReference type="Rhea" id="RHEA:10296"/>
        <dbReference type="ChEBI" id="CHEBI:15378"/>
        <dbReference type="ChEBI" id="CHEBI:43474"/>
        <dbReference type="ChEBI" id="CHEBI:57604"/>
        <dbReference type="ChEBI" id="CHEBI:57783"/>
        <dbReference type="ChEBI" id="CHEBI:58349"/>
        <dbReference type="ChEBI" id="CHEBI:59776"/>
        <dbReference type="EC" id="1.2.1.59"/>
    </reaction>
</comment>
<dbReference type="Pfam" id="PF01113">
    <property type="entry name" value="DapB_N"/>
    <property type="match status" value="1"/>
</dbReference>
<evidence type="ECO:0000256" key="12">
    <source>
        <dbReference type="RuleBase" id="RU003388"/>
    </source>
</evidence>
<dbReference type="GO" id="GO:0004365">
    <property type="term" value="F:glyceraldehyde-3-phosphate dehydrogenase (NAD+) (phosphorylating) activity"/>
    <property type="evidence" value="ECO:0007669"/>
    <property type="project" value="UniProtKB-UniRule"/>
</dbReference>
<dbReference type="GO" id="GO:0047100">
    <property type="term" value="F:glyceraldehyde-3-phosphate dehydrogenase (NADP+) (phosphorylating) activity"/>
    <property type="evidence" value="ECO:0007669"/>
    <property type="project" value="RHEA"/>
</dbReference>
<dbReference type="SUPFAM" id="SSF51735">
    <property type="entry name" value="NAD(P)-binding Rossmann-fold domains"/>
    <property type="match status" value="1"/>
</dbReference>
<comment type="pathway">
    <text evidence="1 10 12">Carbohydrate degradation; glycolysis; pyruvate from D-glyceraldehyde 3-phosphate: step 1/5.</text>
</comment>
<feature type="binding site" evidence="10">
    <location>
        <begin position="192"/>
        <end position="193"/>
    </location>
    <ligand>
        <name>D-glyceraldehyde 3-phosphate</name>
        <dbReference type="ChEBI" id="CHEBI:59776"/>
    </ligand>
</feature>
<evidence type="ECO:0000256" key="8">
    <source>
        <dbReference type="ARBA" id="ARBA00048067"/>
    </source>
</evidence>
<keyword evidence="5 10" id="KW-0560">Oxidoreductase</keyword>
<keyword evidence="10 12" id="KW-0963">Cytoplasm</keyword>
<dbReference type="GO" id="GO:0051287">
    <property type="term" value="F:NAD binding"/>
    <property type="evidence" value="ECO:0007669"/>
    <property type="project" value="UniProtKB-UniRule"/>
</dbReference>
<dbReference type="Gene3D" id="3.30.360.10">
    <property type="entry name" value="Dihydrodipicolinate Reductase, domain 2"/>
    <property type="match status" value="1"/>
</dbReference>
<dbReference type="CDD" id="cd02278">
    <property type="entry name" value="GAPDH_II_N"/>
    <property type="match status" value="1"/>
</dbReference>
<sequence>MIKVGINGYGTIGKRVADAVSCQEDMRVVGVVKTKPDFISKMAVKIYKLYTTDPENIKEFKNKGIGVEGTVDNLLDDVDVVVDASPEGIGAKNKIMYERHGVKAIFQGGETHELTGVSFNAQSNYKDALYKDYVRVVSCNTTGLCRTLKVIDELAGIKKVNATIIRRATDPGDSKKGPINAIEPVLKIPSHHGPDVKTVLPRIDISTMAVKVPTTLMHLHAITVDLIDKKTSLDDVINAFNEARRVILIDGADRLASTAEIMEYARDLGRKRGDLFEIAVWRDGTNIKDGVLYYYQAIHQESDVVPENIDAIRAVMGMEDGEKSMDITDKNLGIIRSDITFN</sequence>
<dbReference type="NCBIfam" id="TIGR01546">
    <property type="entry name" value="GAPDH-II_archae"/>
    <property type="match status" value="1"/>
</dbReference>
<accession>A0A520KSC2</accession>
<evidence type="ECO:0000259" key="13">
    <source>
        <dbReference type="SMART" id="SM00846"/>
    </source>
</evidence>
<comment type="similarity">
    <text evidence="2 10 12">Belongs to the glyceraldehyde-3-phosphate dehydrogenase family.</text>
</comment>
<keyword evidence="7 10" id="KW-0324">Glycolysis</keyword>